<sequence>MVGRVLLFMVSWEIQVADIAIQVVVWALSNDDLQNAMLDSVFWMERKYKVVADLKRQDEAFDKALVAVGFKSEETDEKGKAGQNG</sequence>
<accession>A0AA40MCD2</accession>
<comment type="caution">
    <text evidence="1">The sequence shown here is derived from an EMBL/GenBank/DDBJ whole genome shotgun (WGS) entry which is preliminary data.</text>
</comment>
<name>A0AA40MCD2_BURPE</name>
<protein>
    <submittedName>
        <fullName evidence="1">Fis family regulatory domain protein</fullName>
    </submittedName>
</protein>
<dbReference type="AlphaFoldDB" id="A0AA40MCD2"/>
<dbReference type="Proteomes" id="UP000030475">
    <property type="component" value="Unassembled WGS sequence"/>
</dbReference>
<reference evidence="1 2" key="1">
    <citation type="submission" date="2014-08" db="EMBL/GenBank/DDBJ databases">
        <authorList>
            <person name="Bunnell A."/>
            <person name="Chain P.S."/>
            <person name="Chertkov O."/>
            <person name="Currie B.J."/>
            <person name="Daligault H.E."/>
            <person name="Davenport K.W."/>
            <person name="Davis C."/>
            <person name="Gleasner C.D."/>
            <person name="Johnson S.L."/>
            <person name="Kaestli M."/>
            <person name="Koren S."/>
            <person name="Kunde Y.A."/>
            <person name="Mayo M."/>
            <person name="McMurry K.K."/>
            <person name="Price E.P."/>
            <person name="Reitenga K.G."/>
            <person name="Robison R."/>
            <person name="Rosovitz M.J."/>
            <person name="Sarovich D.S."/>
            <person name="Teshima H."/>
        </authorList>
    </citation>
    <scope>NUCLEOTIDE SEQUENCE [LARGE SCALE GENOMIC DNA]</scope>
    <source>
        <strain evidence="1 2">MSHR44</strain>
    </source>
</reference>
<evidence type="ECO:0000313" key="1">
    <source>
        <dbReference type="EMBL" id="KGX07880.1"/>
    </source>
</evidence>
<proteinExistence type="predicted"/>
<evidence type="ECO:0000313" key="2">
    <source>
        <dbReference type="Proteomes" id="UP000030475"/>
    </source>
</evidence>
<gene>
    <name evidence="1" type="ORF">Y036_505</name>
</gene>
<dbReference type="EMBL" id="JQIM01000010">
    <property type="protein sequence ID" value="KGX07880.1"/>
    <property type="molecule type" value="Genomic_DNA"/>
</dbReference>
<organism evidence="1 2">
    <name type="scientific">Burkholderia pseudomallei</name>
    <name type="common">Pseudomonas pseudomallei</name>
    <dbReference type="NCBI Taxonomy" id="28450"/>
    <lineage>
        <taxon>Bacteria</taxon>
        <taxon>Pseudomonadati</taxon>
        <taxon>Pseudomonadota</taxon>
        <taxon>Betaproteobacteria</taxon>
        <taxon>Burkholderiales</taxon>
        <taxon>Burkholderiaceae</taxon>
        <taxon>Burkholderia</taxon>
        <taxon>pseudomallei group</taxon>
    </lineage>
</organism>